<protein>
    <submittedName>
        <fullName evidence="13">Pkinase-domain-containing protein</fullName>
    </submittedName>
</protein>
<keyword evidence="2" id="KW-0723">Serine/threonine-protein kinase</keyword>
<feature type="compositionally biased region" description="Basic and acidic residues" evidence="11">
    <location>
        <begin position="78"/>
        <end position="105"/>
    </location>
</feature>
<keyword evidence="4 10" id="KW-0547">Nucleotide-binding</keyword>
<evidence type="ECO:0000256" key="3">
    <source>
        <dbReference type="ARBA" id="ARBA00022679"/>
    </source>
</evidence>
<comment type="catalytic activity">
    <reaction evidence="7">
        <text>L-threonyl-[protein] + ATP = O-phospho-L-threonyl-[protein] + ADP + H(+)</text>
        <dbReference type="Rhea" id="RHEA:46608"/>
        <dbReference type="Rhea" id="RHEA-COMP:11060"/>
        <dbReference type="Rhea" id="RHEA-COMP:11605"/>
        <dbReference type="ChEBI" id="CHEBI:15378"/>
        <dbReference type="ChEBI" id="CHEBI:30013"/>
        <dbReference type="ChEBI" id="CHEBI:30616"/>
        <dbReference type="ChEBI" id="CHEBI:61977"/>
        <dbReference type="ChEBI" id="CHEBI:456216"/>
        <dbReference type="EC" id="2.7.11.22"/>
    </reaction>
</comment>
<dbReference type="AlphaFoldDB" id="A0A8H3M4E0"/>
<dbReference type="Proteomes" id="UP000615446">
    <property type="component" value="Unassembled WGS sequence"/>
</dbReference>
<dbReference type="GO" id="GO:0008353">
    <property type="term" value="F:RNA polymerase II CTD heptapeptide repeat kinase activity"/>
    <property type="evidence" value="ECO:0007669"/>
    <property type="project" value="UniProtKB-EC"/>
</dbReference>
<dbReference type="GO" id="GO:0030332">
    <property type="term" value="F:cyclin binding"/>
    <property type="evidence" value="ECO:0007669"/>
    <property type="project" value="TreeGrafter"/>
</dbReference>
<feature type="compositionally biased region" description="Basic and acidic residues" evidence="11">
    <location>
        <begin position="122"/>
        <end position="150"/>
    </location>
</feature>
<evidence type="ECO:0000256" key="7">
    <source>
        <dbReference type="ARBA" id="ARBA00047811"/>
    </source>
</evidence>
<evidence type="ECO:0000256" key="6">
    <source>
        <dbReference type="ARBA" id="ARBA00022840"/>
    </source>
</evidence>
<reference evidence="13" key="1">
    <citation type="submission" date="2019-10" db="EMBL/GenBank/DDBJ databases">
        <title>Conservation and host-specific expression of non-tandemly repeated heterogenous ribosome RNA gene in arbuscular mycorrhizal fungi.</title>
        <authorList>
            <person name="Maeda T."/>
            <person name="Kobayashi Y."/>
            <person name="Nakagawa T."/>
            <person name="Ezawa T."/>
            <person name="Yamaguchi K."/>
            <person name="Bino T."/>
            <person name="Nishimoto Y."/>
            <person name="Shigenobu S."/>
            <person name="Kawaguchi M."/>
        </authorList>
    </citation>
    <scope>NUCLEOTIDE SEQUENCE</scope>
    <source>
        <strain evidence="13">HR1</strain>
    </source>
</reference>
<dbReference type="Gene3D" id="3.30.200.20">
    <property type="entry name" value="Phosphorylase Kinase, domain 1"/>
    <property type="match status" value="1"/>
</dbReference>
<dbReference type="GO" id="GO:0032968">
    <property type="term" value="P:positive regulation of transcription elongation by RNA polymerase II"/>
    <property type="evidence" value="ECO:0007669"/>
    <property type="project" value="TreeGrafter"/>
</dbReference>
<evidence type="ECO:0000256" key="1">
    <source>
        <dbReference type="ARBA" id="ARBA00006485"/>
    </source>
</evidence>
<feature type="compositionally biased region" description="Low complexity" evidence="11">
    <location>
        <begin position="237"/>
        <end position="260"/>
    </location>
</feature>
<dbReference type="FunFam" id="1.10.510.10:FF:000415">
    <property type="entry name" value="CMGC/CDK/CRK7 protein kinase, variant"/>
    <property type="match status" value="1"/>
</dbReference>
<feature type="region of interest" description="Disordered" evidence="11">
    <location>
        <begin position="1"/>
        <end position="166"/>
    </location>
</feature>
<feature type="compositionally biased region" description="Low complexity" evidence="11">
    <location>
        <begin position="373"/>
        <end position="388"/>
    </location>
</feature>
<dbReference type="GO" id="GO:0008024">
    <property type="term" value="C:cyclin/CDK positive transcription elongation factor complex"/>
    <property type="evidence" value="ECO:0007669"/>
    <property type="project" value="TreeGrafter"/>
</dbReference>
<dbReference type="InterPro" id="IPR050108">
    <property type="entry name" value="CDK"/>
</dbReference>
<keyword evidence="6 10" id="KW-0067">ATP-binding</keyword>
<gene>
    <name evidence="13" type="ORF">RCL2_002436800</name>
</gene>
<dbReference type="CDD" id="cd07840">
    <property type="entry name" value="STKc_CDK9_like"/>
    <property type="match status" value="1"/>
</dbReference>
<dbReference type="GO" id="GO:0005524">
    <property type="term" value="F:ATP binding"/>
    <property type="evidence" value="ECO:0007669"/>
    <property type="project" value="UniProtKB-UniRule"/>
</dbReference>
<feature type="region of interest" description="Disordered" evidence="11">
    <location>
        <begin position="182"/>
        <end position="299"/>
    </location>
</feature>
<feature type="binding site" evidence="10">
    <location>
        <position position="472"/>
    </location>
    <ligand>
        <name>ATP</name>
        <dbReference type="ChEBI" id="CHEBI:30616"/>
    </ligand>
</feature>
<evidence type="ECO:0000256" key="9">
    <source>
        <dbReference type="ARBA" id="ARBA00049280"/>
    </source>
</evidence>
<dbReference type="FunFam" id="3.30.200.20:FF:000124">
    <property type="entry name" value="Cyclin-dependent kinase 4"/>
    <property type="match status" value="1"/>
</dbReference>
<feature type="compositionally biased region" description="Pro residues" evidence="11">
    <location>
        <begin position="12"/>
        <end position="24"/>
    </location>
</feature>
<feature type="compositionally biased region" description="Pro residues" evidence="11">
    <location>
        <begin position="360"/>
        <end position="372"/>
    </location>
</feature>
<feature type="compositionally biased region" description="Low complexity" evidence="11">
    <location>
        <begin position="45"/>
        <end position="63"/>
    </location>
</feature>
<accession>A0A8H3M4E0</accession>
<organism evidence="13 14">
    <name type="scientific">Rhizophagus clarus</name>
    <dbReference type="NCBI Taxonomy" id="94130"/>
    <lineage>
        <taxon>Eukaryota</taxon>
        <taxon>Fungi</taxon>
        <taxon>Fungi incertae sedis</taxon>
        <taxon>Mucoromycota</taxon>
        <taxon>Glomeromycotina</taxon>
        <taxon>Glomeromycetes</taxon>
        <taxon>Glomerales</taxon>
        <taxon>Glomeraceae</taxon>
        <taxon>Rhizophagus</taxon>
    </lineage>
</organism>
<keyword evidence="5 13" id="KW-0418">Kinase</keyword>
<comment type="catalytic activity">
    <reaction evidence="9">
        <text>[DNA-directed RNA polymerase] + ATP = phospho-[DNA-directed RNA polymerase] + ADP + H(+)</text>
        <dbReference type="Rhea" id="RHEA:10216"/>
        <dbReference type="Rhea" id="RHEA-COMP:11321"/>
        <dbReference type="Rhea" id="RHEA-COMP:11322"/>
        <dbReference type="ChEBI" id="CHEBI:15378"/>
        <dbReference type="ChEBI" id="CHEBI:30616"/>
        <dbReference type="ChEBI" id="CHEBI:43176"/>
        <dbReference type="ChEBI" id="CHEBI:68546"/>
        <dbReference type="ChEBI" id="CHEBI:456216"/>
        <dbReference type="EC" id="2.7.11.23"/>
    </reaction>
</comment>
<dbReference type="InterPro" id="IPR000719">
    <property type="entry name" value="Prot_kinase_dom"/>
</dbReference>
<comment type="catalytic activity">
    <reaction evidence="8">
        <text>L-seryl-[protein] + ATP = O-phospho-L-seryl-[protein] + ADP + H(+)</text>
        <dbReference type="Rhea" id="RHEA:17989"/>
        <dbReference type="Rhea" id="RHEA-COMP:9863"/>
        <dbReference type="Rhea" id="RHEA-COMP:11604"/>
        <dbReference type="ChEBI" id="CHEBI:15378"/>
        <dbReference type="ChEBI" id="CHEBI:29999"/>
        <dbReference type="ChEBI" id="CHEBI:30616"/>
        <dbReference type="ChEBI" id="CHEBI:83421"/>
        <dbReference type="ChEBI" id="CHEBI:456216"/>
        <dbReference type="EC" id="2.7.11.22"/>
    </reaction>
</comment>
<evidence type="ECO:0000256" key="8">
    <source>
        <dbReference type="ARBA" id="ARBA00048367"/>
    </source>
</evidence>
<dbReference type="GO" id="GO:0004693">
    <property type="term" value="F:cyclin-dependent protein serine/threonine kinase activity"/>
    <property type="evidence" value="ECO:0007669"/>
    <property type="project" value="UniProtKB-EC"/>
</dbReference>
<comment type="caution">
    <text evidence="13">The sequence shown here is derived from an EMBL/GenBank/DDBJ whole genome shotgun (WGS) entry which is preliminary data.</text>
</comment>
<dbReference type="InterPro" id="IPR011009">
    <property type="entry name" value="Kinase-like_dom_sf"/>
</dbReference>
<evidence type="ECO:0000256" key="10">
    <source>
        <dbReference type="PROSITE-ProRule" id="PRU10141"/>
    </source>
</evidence>
<evidence type="ECO:0000313" key="14">
    <source>
        <dbReference type="Proteomes" id="UP000615446"/>
    </source>
</evidence>
<evidence type="ECO:0000256" key="11">
    <source>
        <dbReference type="SAM" id="MobiDB-lite"/>
    </source>
</evidence>
<evidence type="ECO:0000259" key="12">
    <source>
        <dbReference type="PROSITE" id="PS50011"/>
    </source>
</evidence>
<dbReference type="SMART" id="SM00220">
    <property type="entry name" value="S_TKc"/>
    <property type="match status" value="1"/>
</dbReference>
<dbReference type="OrthoDB" id="204883at2759"/>
<evidence type="ECO:0000313" key="13">
    <source>
        <dbReference type="EMBL" id="GES97795.1"/>
    </source>
</evidence>
<keyword evidence="3" id="KW-0808">Transferase</keyword>
<sequence>MQTNTMDSFRPPENPYGPPAPPRSEAPSQRGYRGGNRARQQRSWNQRSNTGGNNNNNNNVGNNNIGGGSNGRGGRRGSFYERRPRDKSQDSWRRQYNDRNSRSYRDGASSTYRDSTYCRDGTASRDRRDSWSSHRHYNDRSQRYGRDNHGPSRNRQQQERQPPWHQDRYQQYHQNGIAQNNWNATGIAGSHGHQGSHPPVSHVPVPGQHAPGLSPQIGPPGVSGHVNIHVPPGPPGQIGQQVQHNQNQSGHLGNLGQQGQHDLERQSAQIAQPGAPGTHPVLPPYEQSYQEPAPFQGQLPPQIPTWDQGINYHPQPPGHHYPEPYYPHAYDHYSAQYNPYMNGADSIGYSHPVENKHTIPPQPPQPPQPPNPSNSSTLTNNLQPTTQLRSPISPHTAYPQLPIQSIQQTQVLQQPSVGSRSVKSHVSPIEVTPVTVKKCAELYENLGQVGEGTYGKVYKARNRETKEIVALKKIRMDPEKEKEAGQFPLTAIREIKLLQQCKHGNIVQLKEIMVFQGYVYMVFEYMAHDLTGVLANPKVEYKPQHVKCLMKQILEGLSHLHENGILHRDIKGSNILLNNRGEVKLADFGLARQFDIKFKRDYTNRVITLWYRPSELCLGATEYSWEVDMWSVGCIMMELITGKPLFQGKDEFSQLESIFSLMGVPNKNEWPEITNLAWYAMVKRNGPKVSKFREQYGHLLSSGGLELVEALLSVNPAKRPSAREALNYAYFKVEVPLACSPEELPEISAELSTNIVFIIRLFGQYPLTYHFPF</sequence>
<evidence type="ECO:0000256" key="5">
    <source>
        <dbReference type="ARBA" id="ARBA00022777"/>
    </source>
</evidence>
<feature type="region of interest" description="Disordered" evidence="11">
    <location>
        <begin position="344"/>
        <end position="397"/>
    </location>
</feature>
<dbReference type="Pfam" id="PF00069">
    <property type="entry name" value="Pkinase"/>
    <property type="match status" value="1"/>
</dbReference>
<evidence type="ECO:0000256" key="2">
    <source>
        <dbReference type="ARBA" id="ARBA00022527"/>
    </source>
</evidence>
<feature type="compositionally biased region" description="Low complexity" evidence="11">
    <location>
        <begin position="193"/>
        <end position="209"/>
    </location>
</feature>
<name>A0A8H3M4E0_9GLOM</name>
<dbReference type="PANTHER" id="PTHR24056:SF546">
    <property type="entry name" value="CYCLIN-DEPENDENT KINASE 12"/>
    <property type="match status" value="1"/>
</dbReference>
<comment type="similarity">
    <text evidence="1">Belongs to the protein kinase superfamily. CMGC Ser/Thr protein kinase family. CDC2/CDKX subfamily.</text>
</comment>
<dbReference type="EMBL" id="BLAL01000261">
    <property type="protein sequence ID" value="GES97795.1"/>
    <property type="molecule type" value="Genomic_DNA"/>
</dbReference>
<feature type="domain" description="Protein kinase" evidence="12">
    <location>
        <begin position="443"/>
        <end position="731"/>
    </location>
</feature>
<dbReference type="InterPro" id="IPR008271">
    <property type="entry name" value="Ser/Thr_kinase_AS"/>
</dbReference>
<dbReference type="PANTHER" id="PTHR24056">
    <property type="entry name" value="CELL DIVISION PROTEIN KINASE"/>
    <property type="match status" value="1"/>
</dbReference>
<dbReference type="PROSITE" id="PS00107">
    <property type="entry name" value="PROTEIN_KINASE_ATP"/>
    <property type="match status" value="1"/>
</dbReference>
<dbReference type="InterPro" id="IPR017441">
    <property type="entry name" value="Protein_kinase_ATP_BS"/>
</dbReference>
<dbReference type="PROSITE" id="PS50011">
    <property type="entry name" value="PROTEIN_KINASE_DOM"/>
    <property type="match status" value="1"/>
</dbReference>
<proteinExistence type="inferred from homology"/>
<dbReference type="Gene3D" id="1.10.510.10">
    <property type="entry name" value="Transferase(Phosphotransferase) domain 1"/>
    <property type="match status" value="1"/>
</dbReference>
<dbReference type="SUPFAM" id="SSF56112">
    <property type="entry name" value="Protein kinase-like (PK-like)"/>
    <property type="match status" value="1"/>
</dbReference>
<evidence type="ECO:0000256" key="4">
    <source>
        <dbReference type="ARBA" id="ARBA00022741"/>
    </source>
</evidence>
<dbReference type="PROSITE" id="PS00108">
    <property type="entry name" value="PROTEIN_KINASE_ST"/>
    <property type="match status" value="1"/>
</dbReference>